<evidence type="ECO:0000313" key="3">
    <source>
        <dbReference type="EMBL" id="NIJ23739.1"/>
    </source>
</evidence>
<accession>A0ABX0TZQ6</accession>
<dbReference type="InterPro" id="IPR056490">
    <property type="entry name" value="Rcc01698_C"/>
</dbReference>
<gene>
    <name evidence="3" type="ORF">FHT01_001281</name>
</gene>
<protein>
    <recommendedName>
        <fullName evidence="5">Tip attachment protein J domain-containing protein</fullName>
    </recommendedName>
</protein>
<dbReference type="Pfam" id="PF23666">
    <property type="entry name" value="Rcc01698_C"/>
    <property type="match status" value="1"/>
</dbReference>
<keyword evidence="4" id="KW-1185">Reference proteome</keyword>
<reference evidence="3 4" key="1">
    <citation type="submission" date="2020-03" db="EMBL/GenBank/DDBJ databases">
        <title>Genomic Encyclopedia of Type Strains, Phase IV (KMG-IV): sequencing the most valuable type-strain genomes for metagenomic binning, comparative biology and taxonomic classification.</title>
        <authorList>
            <person name="Goeker M."/>
        </authorList>
    </citation>
    <scope>NUCLEOTIDE SEQUENCE [LARGE SCALE GENOMIC DNA]</scope>
    <source>
        <strain evidence="3 4">DSM 22753</strain>
    </source>
</reference>
<comment type="caution">
    <text evidence="3">The sequence shown here is derived from an EMBL/GenBank/DDBJ whole genome shotgun (WGS) entry which is preliminary data.</text>
</comment>
<dbReference type="RefSeq" id="WP_140231356.1">
    <property type="nucleotide sequence ID" value="NZ_BAAAEV010000001.1"/>
</dbReference>
<organism evidence="3 4">
    <name type="scientific">Sphingomonas japonica</name>
    <dbReference type="NCBI Taxonomy" id="511662"/>
    <lineage>
        <taxon>Bacteria</taxon>
        <taxon>Pseudomonadati</taxon>
        <taxon>Pseudomonadota</taxon>
        <taxon>Alphaproteobacteria</taxon>
        <taxon>Sphingomonadales</taxon>
        <taxon>Sphingomonadaceae</taxon>
        <taxon>Sphingomonas</taxon>
    </lineage>
</organism>
<dbReference type="Pfam" id="PF13550">
    <property type="entry name" value="Phage-tail_3"/>
    <property type="match status" value="1"/>
</dbReference>
<proteinExistence type="predicted"/>
<evidence type="ECO:0000313" key="4">
    <source>
        <dbReference type="Proteomes" id="UP000788153"/>
    </source>
</evidence>
<feature type="domain" description="Rcc01698-like C-terminal" evidence="2">
    <location>
        <begin position="478"/>
        <end position="573"/>
    </location>
</feature>
<feature type="domain" description="Tip attachment protein J" evidence="1">
    <location>
        <begin position="264"/>
        <end position="381"/>
    </location>
</feature>
<dbReference type="EMBL" id="JAASQP010000001">
    <property type="protein sequence ID" value="NIJ23739.1"/>
    <property type="molecule type" value="Genomic_DNA"/>
</dbReference>
<evidence type="ECO:0000259" key="2">
    <source>
        <dbReference type="Pfam" id="PF23666"/>
    </source>
</evidence>
<evidence type="ECO:0008006" key="5">
    <source>
        <dbReference type="Google" id="ProtNLM"/>
    </source>
</evidence>
<name>A0ABX0TZQ6_9SPHN</name>
<dbReference type="InterPro" id="IPR032876">
    <property type="entry name" value="J_dom"/>
</dbReference>
<evidence type="ECO:0000259" key="1">
    <source>
        <dbReference type="Pfam" id="PF13550"/>
    </source>
</evidence>
<dbReference type="Proteomes" id="UP000788153">
    <property type="component" value="Unassembled WGS sequence"/>
</dbReference>
<sequence length="726" mass="74717">MATQVLTAVGGIVGGPVGAAIGGLIGQSVDRGVLFAPPARQGPRLTELAVQTSSYGTPIPKLFGTMRVAGTVIWSTDLIETETEDEGGKGAPDSVRYSYSVSFAVLLSARAIRGVGRIWADGKLLRGAAGDFKSACSFRLHNGGEDQPPDPLIAAAHGIGAVPAQRGCAYAVFEDLALADYANRIPSLTFEVEADTGAIDAGAIVAELSGGAVGSQGAVLPLGGFSAHGGSQRAVFEALAEASGGWFAPEAAGLVLCAGEGASRDVGDAGIGGAHAVRARAIEPADRAPRIVTVRHYDAARDYQAGVQRATRPGAGSRSEAIDLPAVVSASAAKAIAEATMARADRDRERRTLLPGNAALDVRPGDRVTIAGEEGQWRVRRFALETMAVTLELSRLTRAPSAAAAAASGSFVAPRDAVHGPTRIEAFELAPVGTEAASAPTIAIAAAGEGQGWRRAALILSSDSGASWQAIGATRGAAVIGTVLAPPGAASAMIEDHVHAIEVELAHPGMQLAGADAVRIDQGANLALVGRELIQFGTVEAMTPTRWRLTRLWRGRRGSEREIAAHAAGERFVLIEPQRVLTLPVSTAAIGQQLRVAASGIGDGVGAAEAIVAIDGRSLLPLAPVHPSIERHGDGSATLRWVRRSRIGWRWSDGVDAPIGEERERYRIAVTVPGSPAAEIDTEAPQLTLDPQQAAAQTLVALRQVGTHGPSPANMFALGALSGDQG</sequence>